<gene>
    <name evidence="2" type="ORF">Adt_33985</name>
</gene>
<dbReference type="PANTHER" id="PTHR47295:SF14">
    <property type="entry name" value="OS06G0688300 PROTEIN"/>
    <property type="match status" value="1"/>
</dbReference>
<dbReference type="InterPro" id="IPR007112">
    <property type="entry name" value="Expansin/allergen_DPBB_dom"/>
</dbReference>
<evidence type="ECO:0000313" key="2">
    <source>
        <dbReference type="EMBL" id="KAL2481019.1"/>
    </source>
</evidence>
<feature type="domain" description="Expansin-like EG45" evidence="1">
    <location>
        <begin position="26"/>
        <end position="130"/>
    </location>
</feature>
<dbReference type="PROSITE" id="PS50842">
    <property type="entry name" value="EXPANSIN_EG45"/>
    <property type="match status" value="1"/>
</dbReference>
<sequence length="130" mass="13914">MRREGMCQLVAIGEFLLSIVESPSLHTICTKVSSTLASACYGFQDQGTLIAAANPSLFNNRAACGSRCRVRCTAATNAGIPQPCTGNEVTVTIVDLCPGCGPNQLDLSRRAFSRIAYPDAGRIRIDYTRV</sequence>
<dbReference type="CDD" id="cd22269">
    <property type="entry name" value="DPBB_EG45-like"/>
    <property type="match status" value="1"/>
</dbReference>
<dbReference type="EMBL" id="JBFOLK010000010">
    <property type="protein sequence ID" value="KAL2481019.1"/>
    <property type="molecule type" value="Genomic_DNA"/>
</dbReference>
<dbReference type="AlphaFoldDB" id="A0ABD1QYS0"/>
<accession>A0ABD1QYS0</accession>
<evidence type="ECO:0000259" key="1">
    <source>
        <dbReference type="PROSITE" id="PS50842"/>
    </source>
</evidence>
<reference evidence="3" key="1">
    <citation type="submission" date="2024-07" db="EMBL/GenBank/DDBJ databases">
        <title>Two chromosome-level genome assemblies of Korean endemic species Abeliophyllum distichum and Forsythia ovata (Oleaceae).</title>
        <authorList>
            <person name="Jang H."/>
        </authorList>
    </citation>
    <scope>NUCLEOTIDE SEQUENCE [LARGE SCALE GENOMIC DNA]</scope>
</reference>
<dbReference type="PANTHER" id="PTHR47295">
    <property type="entry name" value="EG45-LIKE DOMAIN CONTAINING PROTEIN 1-RELATED"/>
    <property type="match status" value="1"/>
</dbReference>
<comment type="caution">
    <text evidence="2">The sequence shown here is derived from an EMBL/GenBank/DDBJ whole genome shotgun (WGS) entry which is preliminary data.</text>
</comment>
<keyword evidence="3" id="KW-1185">Reference proteome</keyword>
<organism evidence="2 3">
    <name type="scientific">Abeliophyllum distichum</name>
    <dbReference type="NCBI Taxonomy" id="126358"/>
    <lineage>
        <taxon>Eukaryota</taxon>
        <taxon>Viridiplantae</taxon>
        <taxon>Streptophyta</taxon>
        <taxon>Embryophyta</taxon>
        <taxon>Tracheophyta</taxon>
        <taxon>Spermatophyta</taxon>
        <taxon>Magnoliopsida</taxon>
        <taxon>eudicotyledons</taxon>
        <taxon>Gunneridae</taxon>
        <taxon>Pentapetalae</taxon>
        <taxon>asterids</taxon>
        <taxon>lamiids</taxon>
        <taxon>Lamiales</taxon>
        <taxon>Oleaceae</taxon>
        <taxon>Forsythieae</taxon>
        <taxon>Abeliophyllum</taxon>
    </lineage>
</organism>
<proteinExistence type="predicted"/>
<dbReference type="Gene3D" id="2.40.40.10">
    <property type="entry name" value="RlpA-like domain"/>
    <property type="match status" value="1"/>
</dbReference>
<dbReference type="Pfam" id="PF03330">
    <property type="entry name" value="DPBB_1"/>
    <property type="match status" value="1"/>
</dbReference>
<dbReference type="InterPro" id="IPR036908">
    <property type="entry name" value="RlpA-like_sf"/>
</dbReference>
<dbReference type="InterPro" id="IPR009009">
    <property type="entry name" value="RlpA-like_DPBB"/>
</dbReference>
<dbReference type="Proteomes" id="UP001604336">
    <property type="component" value="Unassembled WGS sequence"/>
</dbReference>
<name>A0ABD1QYS0_9LAMI</name>
<dbReference type="SUPFAM" id="SSF50685">
    <property type="entry name" value="Barwin-like endoglucanases"/>
    <property type="match status" value="1"/>
</dbReference>
<dbReference type="InterPro" id="IPR044206">
    <property type="entry name" value="EGC1/2"/>
</dbReference>
<protein>
    <submittedName>
        <fullName evidence="2">EG45-like domain containing protein 1</fullName>
    </submittedName>
</protein>
<dbReference type="SMART" id="SM00837">
    <property type="entry name" value="DPBB_1"/>
    <property type="match status" value="1"/>
</dbReference>
<evidence type="ECO:0000313" key="3">
    <source>
        <dbReference type="Proteomes" id="UP001604336"/>
    </source>
</evidence>